<dbReference type="Gene3D" id="1.25.40.10">
    <property type="entry name" value="Tetratricopeptide repeat domain"/>
    <property type="match status" value="1"/>
</dbReference>
<dbReference type="EMBL" id="CP016782">
    <property type="protein sequence ID" value="ASY28098.1"/>
    <property type="molecule type" value="Genomic_DNA"/>
</dbReference>
<dbReference type="Proteomes" id="UP000217221">
    <property type="component" value="Chromosome"/>
</dbReference>
<dbReference type="KEGG" id="plim:PHILAsVB114_05675"/>
<keyword evidence="2" id="KW-1185">Reference proteome</keyword>
<dbReference type="InterPro" id="IPR011990">
    <property type="entry name" value="TPR-like_helical_dom_sf"/>
</dbReference>
<evidence type="ECO:0000313" key="1">
    <source>
        <dbReference type="EMBL" id="ASY28098.1"/>
    </source>
</evidence>
<reference evidence="1 2" key="1">
    <citation type="submission" date="2016-07" db="EMBL/GenBank/DDBJ databases">
        <title>High microdiversification within the ubiquitous acI lineage of Actinobacteria.</title>
        <authorList>
            <person name="Neuenschwander S.M."/>
            <person name="Salcher M."/>
            <person name="Ghai R."/>
            <person name="Pernthaler J."/>
        </authorList>
    </citation>
    <scope>NUCLEOTIDE SEQUENCE [LARGE SCALE GENOMIC DNA]</scope>
    <source>
        <strain evidence="1">MMS-VB-114</strain>
    </source>
</reference>
<dbReference type="OrthoDB" id="5181746at2"/>
<proteinExistence type="predicted"/>
<protein>
    <submittedName>
        <fullName evidence="1">Putative thioredoxin</fullName>
    </submittedName>
</protein>
<sequence>MTLPPNFGRAVDLSSLGKPAPQASATVAGISITPTNLTPDFLEYSSTKPAIVLCWSPRSPESMATLEILGELESESNGAWRLGNVNIDEQPEVASALQTKKVPYAVAFVAGQLVPLFEQPYAKEQIALVINKVLELSAQQGVGAPPAEVIEPEEEEALKALETGDFKSAEAAYKKLLARKPNDAFAKLGLAQTEIFIRTDGLNLETTKAAAQADPLNVLAAMACADIEVMSADVQPAFDRLLHCVRNCSADEKKKAKDHLLALFALVDPSDPRLIKARSDLANALF</sequence>
<evidence type="ECO:0000313" key="2">
    <source>
        <dbReference type="Proteomes" id="UP000217221"/>
    </source>
</evidence>
<gene>
    <name evidence="1" type="ORF">PHILAsVB114_05675</name>
</gene>
<dbReference type="SUPFAM" id="SSF52833">
    <property type="entry name" value="Thioredoxin-like"/>
    <property type="match status" value="1"/>
</dbReference>
<dbReference type="SUPFAM" id="SSF48452">
    <property type="entry name" value="TPR-like"/>
    <property type="match status" value="1"/>
</dbReference>
<dbReference type="Pfam" id="PF14561">
    <property type="entry name" value="TPR_20"/>
    <property type="match status" value="1"/>
</dbReference>
<dbReference type="Gene3D" id="3.40.30.10">
    <property type="entry name" value="Glutaredoxin"/>
    <property type="match status" value="1"/>
</dbReference>
<dbReference type="AlphaFoldDB" id="A0A249LG43"/>
<accession>A0A249LG43</accession>
<dbReference type="InterPro" id="IPR036249">
    <property type="entry name" value="Thioredoxin-like_sf"/>
</dbReference>
<organism evidence="1 2">
    <name type="scientific">Candidatus Planktophila limnetica</name>
    <dbReference type="NCBI Taxonomy" id="573600"/>
    <lineage>
        <taxon>Bacteria</taxon>
        <taxon>Bacillati</taxon>
        <taxon>Actinomycetota</taxon>
        <taxon>Actinomycetes</taxon>
        <taxon>Candidatus Nanopelagicales</taxon>
        <taxon>Candidatus Nanopelagicaceae</taxon>
        <taxon>Candidatus Planktophila</taxon>
    </lineage>
</organism>
<dbReference type="RefSeq" id="WP_095698404.1">
    <property type="nucleotide sequence ID" value="NZ_CP016782.1"/>
</dbReference>
<name>A0A249LG43_9ACTN</name>